<gene>
    <name evidence="1" type="ORF">MJA45_21050</name>
</gene>
<proteinExistence type="predicted"/>
<dbReference type="RefSeq" id="WP_315603863.1">
    <property type="nucleotide sequence ID" value="NZ_CP130318.1"/>
</dbReference>
<evidence type="ECO:0000313" key="1">
    <source>
        <dbReference type="EMBL" id="WNQ10089.1"/>
    </source>
</evidence>
<organism evidence="1 2">
    <name type="scientific">Paenibacillus aurantius</name>
    <dbReference type="NCBI Taxonomy" id="2918900"/>
    <lineage>
        <taxon>Bacteria</taxon>
        <taxon>Bacillati</taxon>
        <taxon>Bacillota</taxon>
        <taxon>Bacilli</taxon>
        <taxon>Bacillales</taxon>
        <taxon>Paenibacillaceae</taxon>
        <taxon>Paenibacillus</taxon>
    </lineage>
</organism>
<sequence length="83" mass="9633">MSPRLQNKAAVLRKFEGYCYQIAYYVLEKEQEAVQAARETLLELGTDDSFFEQEEPEQQRRVRVLTMKQSLAARKTAYSAVIV</sequence>
<evidence type="ECO:0000313" key="2">
    <source>
        <dbReference type="Proteomes" id="UP001305702"/>
    </source>
</evidence>
<name>A0AA96LAC7_9BACL</name>
<dbReference type="KEGG" id="paun:MJA45_21050"/>
<dbReference type="AlphaFoldDB" id="A0AA96LAC7"/>
<accession>A0AA96LAC7</accession>
<protein>
    <submittedName>
        <fullName evidence="1">Uncharacterized protein</fullName>
    </submittedName>
</protein>
<dbReference type="EMBL" id="CP130318">
    <property type="protein sequence ID" value="WNQ10089.1"/>
    <property type="molecule type" value="Genomic_DNA"/>
</dbReference>
<keyword evidence="2" id="KW-1185">Reference proteome</keyword>
<dbReference type="Proteomes" id="UP001305702">
    <property type="component" value="Chromosome"/>
</dbReference>
<reference evidence="1 2" key="1">
    <citation type="submission" date="2022-02" db="EMBL/GenBank/DDBJ databases">
        <title>Paenibacillus sp. MBLB1776 Whole Genome Shotgun Sequencing.</title>
        <authorList>
            <person name="Hwang C.Y."/>
            <person name="Cho E.-S."/>
            <person name="Seo M.-J."/>
        </authorList>
    </citation>
    <scope>NUCLEOTIDE SEQUENCE [LARGE SCALE GENOMIC DNA]</scope>
    <source>
        <strain evidence="1 2">MBLB1776</strain>
    </source>
</reference>